<sequence>MPLLAKLSRKTTHLPVRLRKGVYAKLLVERLKRNIIPTPKEYRNKTSHFVKESSTPTMPGSYQGKDTEKVVSFYERDEISRCMPGRRDATKNGTTEDAKSFLDGLSQ</sequence>
<protein>
    <submittedName>
        <fullName evidence="2">Uncharacterized protein</fullName>
    </submittedName>
</protein>
<evidence type="ECO:0000256" key="1">
    <source>
        <dbReference type="SAM" id="MobiDB-lite"/>
    </source>
</evidence>
<organism evidence="2 3">
    <name type="scientific">Holothuria leucospilota</name>
    <name type="common">Black long sea cucumber</name>
    <name type="synonym">Mertensiothuria leucospilota</name>
    <dbReference type="NCBI Taxonomy" id="206669"/>
    <lineage>
        <taxon>Eukaryota</taxon>
        <taxon>Metazoa</taxon>
        <taxon>Echinodermata</taxon>
        <taxon>Eleutherozoa</taxon>
        <taxon>Echinozoa</taxon>
        <taxon>Holothuroidea</taxon>
        <taxon>Aspidochirotacea</taxon>
        <taxon>Aspidochirotida</taxon>
        <taxon>Holothuriidae</taxon>
        <taxon>Holothuria</taxon>
    </lineage>
</organism>
<reference evidence="2" key="1">
    <citation type="submission" date="2021-10" db="EMBL/GenBank/DDBJ databases">
        <title>Tropical sea cucumber genome reveals ecological adaptation and Cuvierian tubules defense mechanism.</title>
        <authorList>
            <person name="Chen T."/>
        </authorList>
    </citation>
    <scope>NUCLEOTIDE SEQUENCE</scope>
    <source>
        <strain evidence="2">Nanhai2018</strain>
        <tissue evidence="2">Muscle</tissue>
    </source>
</reference>
<feature type="region of interest" description="Disordered" evidence="1">
    <location>
        <begin position="83"/>
        <end position="107"/>
    </location>
</feature>
<gene>
    <name evidence="2" type="ORF">HOLleu_42465</name>
</gene>
<feature type="region of interest" description="Disordered" evidence="1">
    <location>
        <begin position="46"/>
        <end position="66"/>
    </location>
</feature>
<proteinExistence type="predicted"/>
<dbReference type="Proteomes" id="UP001152320">
    <property type="component" value="Unassembled WGS sequence"/>
</dbReference>
<evidence type="ECO:0000313" key="2">
    <source>
        <dbReference type="EMBL" id="KAJ8019135.1"/>
    </source>
</evidence>
<dbReference type="EMBL" id="JAIZAY010000077">
    <property type="protein sequence ID" value="KAJ8019135.1"/>
    <property type="molecule type" value="Genomic_DNA"/>
</dbReference>
<evidence type="ECO:0000313" key="3">
    <source>
        <dbReference type="Proteomes" id="UP001152320"/>
    </source>
</evidence>
<name>A0A9Q0YBL6_HOLLE</name>
<dbReference type="AlphaFoldDB" id="A0A9Q0YBL6"/>
<accession>A0A9Q0YBL6</accession>
<feature type="compositionally biased region" description="Basic and acidic residues" evidence="1">
    <location>
        <begin position="83"/>
        <end position="100"/>
    </location>
</feature>
<keyword evidence="3" id="KW-1185">Reference proteome</keyword>
<comment type="caution">
    <text evidence="2">The sequence shown here is derived from an EMBL/GenBank/DDBJ whole genome shotgun (WGS) entry which is preliminary data.</text>
</comment>